<reference evidence="2" key="1">
    <citation type="submission" date="2018-11" db="EMBL/GenBank/DDBJ databases">
        <authorList>
            <consortium name="Pathogen Informatics"/>
        </authorList>
    </citation>
    <scope>NUCLEOTIDE SEQUENCE</scope>
</reference>
<feature type="non-terminal residue" evidence="2">
    <location>
        <position position="132"/>
    </location>
</feature>
<evidence type="ECO:0000313" key="2">
    <source>
        <dbReference type="EMBL" id="VEL10280.1"/>
    </source>
</evidence>
<gene>
    <name evidence="2" type="ORF">PXEA_LOCUS3720</name>
</gene>
<dbReference type="EMBL" id="CAAALY010008561">
    <property type="protein sequence ID" value="VEL10280.1"/>
    <property type="molecule type" value="Genomic_DNA"/>
</dbReference>
<evidence type="ECO:0000313" key="3">
    <source>
        <dbReference type="Proteomes" id="UP000784294"/>
    </source>
</evidence>
<evidence type="ECO:0000256" key="1">
    <source>
        <dbReference type="SAM" id="MobiDB-lite"/>
    </source>
</evidence>
<sequence length="132" mass="14529">MPTYLRGSQPPRAGLDHNSLRHLGLPSAVKVLLPAKEPSCTNTLSSRRNQTIDVIVPLEDSTKAHSDGLTLDLEAMCGSKGKLLRPNEISAHNNEPPSSGGEVRIERSRKDAKRNEWTNRLDFLFSIIGFSV</sequence>
<organism evidence="2 3">
    <name type="scientific">Protopolystoma xenopodis</name>
    <dbReference type="NCBI Taxonomy" id="117903"/>
    <lineage>
        <taxon>Eukaryota</taxon>
        <taxon>Metazoa</taxon>
        <taxon>Spiralia</taxon>
        <taxon>Lophotrochozoa</taxon>
        <taxon>Platyhelminthes</taxon>
        <taxon>Monogenea</taxon>
        <taxon>Polyopisthocotylea</taxon>
        <taxon>Polystomatidea</taxon>
        <taxon>Polystomatidae</taxon>
        <taxon>Protopolystoma</taxon>
    </lineage>
</organism>
<comment type="caution">
    <text evidence="2">The sequence shown here is derived from an EMBL/GenBank/DDBJ whole genome shotgun (WGS) entry which is preliminary data.</text>
</comment>
<name>A0A3S4ZYK5_9PLAT</name>
<dbReference type="AlphaFoldDB" id="A0A3S4ZYK5"/>
<feature type="region of interest" description="Disordered" evidence="1">
    <location>
        <begin position="86"/>
        <end position="111"/>
    </location>
</feature>
<keyword evidence="3" id="KW-1185">Reference proteome</keyword>
<proteinExistence type="predicted"/>
<dbReference type="Proteomes" id="UP000784294">
    <property type="component" value="Unassembled WGS sequence"/>
</dbReference>
<accession>A0A3S4ZYK5</accession>
<protein>
    <submittedName>
        <fullName evidence="2">Uncharacterized protein</fullName>
    </submittedName>
</protein>